<dbReference type="InterPro" id="IPR036864">
    <property type="entry name" value="Zn2-C6_fun-type_DNA-bd_sf"/>
</dbReference>
<evidence type="ECO:0000259" key="7">
    <source>
        <dbReference type="PROSITE" id="PS50048"/>
    </source>
</evidence>
<dbReference type="Proteomes" id="UP001164286">
    <property type="component" value="Unassembled WGS sequence"/>
</dbReference>
<evidence type="ECO:0000313" key="8">
    <source>
        <dbReference type="EMBL" id="KAI9637068.1"/>
    </source>
</evidence>
<name>A0AA38HB18_9TREE</name>
<dbReference type="PANTHER" id="PTHR31668">
    <property type="entry name" value="GLUCOSE TRANSPORT TRANSCRIPTION REGULATOR RGT1-RELATED-RELATED"/>
    <property type="match status" value="1"/>
</dbReference>
<dbReference type="GeneID" id="77726495"/>
<dbReference type="AlphaFoldDB" id="A0AA38HB18"/>
<dbReference type="InterPro" id="IPR050797">
    <property type="entry name" value="Carb_Metab_Trans_Reg"/>
</dbReference>
<evidence type="ECO:0000256" key="4">
    <source>
        <dbReference type="ARBA" id="ARBA00023163"/>
    </source>
</evidence>
<dbReference type="GO" id="GO:0003677">
    <property type="term" value="F:DNA binding"/>
    <property type="evidence" value="ECO:0007669"/>
    <property type="project" value="UniProtKB-KW"/>
</dbReference>
<dbReference type="SMART" id="SM00066">
    <property type="entry name" value="GAL4"/>
    <property type="match status" value="1"/>
</dbReference>
<keyword evidence="9" id="KW-1185">Reference proteome</keyword>
<dbReference type="InterPro" id="IPR007219">
    <property type="entry name" value="XnlR_reg_dom"/>
</dbReference>
<comment type="caution">
    <text evidence="8">The sequence shown here is derived from an EMBL/GenBank/DDBJ whole genome shotgun (WGS) entry which is preliminary data.</text>
</comment>
<feature type="region of interest" description="Disordered" evidence="6">
    <location>
        <begin position="756"/>
        <end position="780"/>
    </location>
</feature>
<dbReference type="EMBL" id="JAKWFO010000005">
    <property type="protein sequence ID" value="KAI9637068.1"/>
    <property type="molecule type" value="Genomic_DNA"/>
</dbReference>
<evidence type="ECO:0000313" key="9">
    <source>
        <dbReference type="Proteomes" id="UP001164286"/>
    </source>
</evidence>
<keyword evidence="1" id="KW-0479">Metal-binding</keyword>
<organism evidence="8 9">
    <name type="scientific">Dioszegia hungarica</name>
    <dbReference type="NCBI Taxonomy" id="4972"/>
    <lineage>
        <taxon>Eukaryota</taxon>
        <taxon>Fungi</taxon>
        <taxon>Dikarya</taxon>
        <taxon>Basidiomycota</taxon>
        <taxon>Agaricomycotina</taxon>
        <taxon>Tremellomycetes</taxon>
        <taxon>Tremellales</taxon>
        <taxon>Bulleribasidiaceae</taxon>
        <taxon>Dioszegia</taxon>
    </lineage>
</organism>
<gene>
    <name evidence="8" type="ORF">MKK02DRAFT_27024</name>
</gene>
<dbReference type="GO" id="GO:0008270">
    <property type="term" value="F:zinc ion binding"/>
    <property type="evidence" value="ECO:0007669"/>
    <property type="project" value="InterPro"/>
</dbReference>
<feature type="region of interest" description="Disordered" evidence="6">
    <location>
        <begin position="19"/>
        <end position="135"/>
    </location>
</feature>
<feature type="region of interest" description="Disordered" evidence="6">
    <location>
        <begin position="269"/>
        <end position="299"/>
    </location>
</feature>
<keyword evidence="3" id="KW-0238">DNA-binding</keyword>
<dbReference type="GO" id="GO:0006351">
    <property type="term" value="P:DNA-templated transcription"/>
    <property type="evidence" value="ECO:0007669"/>
    <property type="project" value="InterPro"/>
</dbReference>
<accession>A0AA38HB18</accession>
<keyword evidence="2" id="KW-0805">Transcription regulation</keyword>
<dbReference type="CDD" id="cd12148">
    <property type="entry name" value="fungal_TF_MHR"/>
    <property type="match status" value="1"/>
</dbReference>
<proteinExistence type="predicted"/>
<evidence type="ECO:0000256" key="1">
    <source>
        <dbReference type="ARBA" id="ARBA00022723"/>
    </source>
</evidence>
<dbReference type="InterPro" id="IPR001138">
    <property type="entry name" value="Zn2Cys6_DnaBD"/>
</dbReference>
<protein>
    <submittedName>
        <fullName evidence="8">Fungal-specific transcription factor domain-containing protein</fullName>
    </submittedName>
</protein>
<dbReference type="SUPFAM" id="SSF57701">
    <property type="entry name" value="Zn2/Cys6 DNA-binding domain"/>
    <property type="match status" value="1"/>
</dbReference>
<evidence type="ECO:0000256" key="5">
    <source>
        <dbReference type="ARBA" id="ARBA00023242"/>
    </source>
</evidence>
<dbReference type="GO" id="GO:0000981">
    <property type="term" value="F:DNA-binding transcription factor activity, RNA polymerase II-specific"/>
    <property type="evidence" value="ECO:0007669"/>
    <property type="project" value="InterPro"/>
</dbReference>
<dbReference type="RefSeq" id="XP_052946845.1">
    <property type="nucleotide sequence ID" value="XM_053087294.1"/>
</dbReference>
<evidence type="ECO:0000256" key="3">
    <source>
        <dbReference type="ARBA" id="ARBA00023125"/>
    </source>
</evidence>
<dbReference type="PROSITE" id="PS50048">
    <property type="entry name" value="ZN2_CY6_FUNGAL_2"/>
    <property type="match status" value="1"/>
</dbReference>
<sequence length="826" mass="91201">MYYPYTQQEEVTGSWASYTAHESYPPQPPHPPTSLWYAAQTDGPGPSYGGPSHGSSPYPAQYGRPSFSQSDYAPVSSAPGNEEEPAAANGAEGTSTPVNGTAKEKSAGNKKKKRKSEREPSVGSGDAADKDREKRIKTGRACDACRSKKIRCDILSAGESDAEGRPPLCAHCKQYKLECTFFLPITETRFKRKKAAPAVSFADQPEKEVEPAVNYTESPVRPPGEVPGRIEGPTSLSFLLHTSLPASASEAYDLRYHHSWEVSEDGNGLIRVKAPPSSNDGRYGENGENGDPSHTHNKLNRPVINARTISLLVNAYFDHLAHLFPVISRSEFAAKQTPPPLLLYSICGVGSTRREFPREIFAGVRGIINGLLRSNDILSDARIENVQALLVLAQVGDLHAQPTAATASASLMRTGSAIRMAQDLGLHRESHVRAQTPKDLAYVELRRRIWATCVIMDRWYGAALGIPLTVDLLDCDVLLPAGYDIIQDQNPSTWPIEPSFLALTEHLKLSILVGRVLKTIYSPTGLKHATDEQLYSILEDMRAWKEGLPEGLRLEGPKSSFATGLLHLAYTTLHFLLWRPFMRITYICPPHLQFALETMHWSEMAMWATEALDWLNHNPEALDTVFVYSYAATSCALVQYHTWVRRREPGSLESLKQVRETALRWEEAVQPDQMSIRRKTCETMTLLYEAALKTNPEDDRPPAINPTAGVQHRPALGKAIWKRDTLNPYGGIWVAQDNEEKEDSGLTENSVVIMGDVGKERPPPEMESTDPSIRQTHGPPDDPMQVFRDMQMAGSSVNVNPQMNFAGLDFGGDVSGMANGFADVSC</sequence>
<evidence type="ECO:0000256" key="6">
    <source>
        <dbReference type="SAM" id="MobiDB-lite"/>
    </source>
</evidence>
<keyword evidence="4" id="KW-0804">Transcription</keyword>
<reference evidence="8" key="1">
    <citation type="journal article" date="2022" name="G3 (Bethesda)">
        <title>High quality genome of the basidiomycete yeast Dioszegia hungarica PDD-24b-2 isolated from cloud water.</title>
        <authorList>
            <person name="Jarrige D."/>
            <person name="Haridas S."/>
            <person name="Bleykasten-Grosshans C."/>
            <person name="Joly M."/>
            <person name="Nadalig T."/>
            <person name="Sancelme M."/>
            <person name="Vuilleumier S."/>
            <person name="Grigoriev I.V."/>
            <person name="Amato P."/>
            <person name="Bringel F."/>
        </authorList>
    </citation>
    <scope>NUCLEOTIDE SEQUENCE</scope>
    <source>
        <strain evidence="8">PDD-24b-2</strain>
    </source>
</reference>
<feature type="domain" description="Zn(2)-C6 fungal-type" evidence="7">
    <location>
        <begin position="141"/>
        <end position="181"/>
    </location>
</feature>
<evidence type="ECO:0000256" key="2">
    <source>
        <dbReference type="ARBA" id="ARBA00023015"/>
    </source>
</evidence>
<dbReference type="Gene3D" id="4.10.240.10">
    <property type="entry name" value="Zn(2)-C6 fungal-type DNA-binding domain"/>
    <property type="match status" value="1"/>
</dbReference>
<dbReference type="CDD" id="cd00067">
    <property type="entry name" value="GAL4"/>
    <property type="match status" value="1"/>
</dbReference>
<dbReference type="Pfam" id="PF00172">
    <property type="entry name" value="Zn_clus"/>
    <property type="match status" value="1"/>
</dbReference>
<keyword evidence="5" id="KW-0539">Nucleus</keyword>
<dbReference type="Pfam" id="PF04082">
    <property type="entry name" value="Fungal_trans"/>
    <property type="match status" value="1"/>
</dbReference>
<dbReference type="PANTHER" id="PTHR31668:SF26">
    <property type="entry name" value="GLUCOSE TRANSPORT TRANSCRIPTION REGULATOR RGT1-RELATED"/>
    <property type="match status" value="1"/>
</dbReference>
<dbReference type="SMART" id="SM00906">
    <property type="entry name" value="Fungal_trans"/>
    <property type="match status" value="1"/>
</dbReference>